<dbReference type="InterPro" id="IPR043127">
    <property type="entry name" value="Sec-1-like_dom3a"/>
</dbReference>
<reference evidence="2 3" key="1">
    <citation type="submission" date="2016-05" db="EMBL/GenBank/DDBJ databases">
        <title>Genome sequencing of Trichophyton rubrum CMCC(F)T1i isolated from hair.</title>
        <authorList>
            <person name="Zhan P."/>
            <person name="Tao Y."/>
            <person name="Liu W."/>
        </authorList>
    </citation>
    <scope>NUCLEOTIDE SEQUENCE [LARGE SCALE GENOMIC DNA]</scope>
    <source>
        <strain evidence="3">CMCC(F)T1i</strain>
    </source>
</reference>
<dbReference type="SUPFAM" id="SSF56815">
    <property type="entry name" value="Sec1/munc18-like (SM) proteins"/>
    <property type="match status" value="1"/>
</dbReference>
<accession>A0A178F794</accession>
<dbReference type="InterPro" id="IPR043155">
    <property type="entry name" value="VPS33_dom3b"/>
</dbReference>
<proteinExistence type="inferred from homology"/>
<protein>
    <submittedName>
        <fullName evidence="2">Vacuolar sorting protein</fullName>
    </submittedName>
</protein>
<dbReference type="VEuPathDB" id="FungiDB:TERG_06293"/>
<dbReference type="AlphaFoldDB" id="A0A178F794"/>
<dbReference type="InterPro" id="IPR043154">
    <property type="entry name" value="Sec-1-like_dom1"/>
</dbReference>
<dbReference type="PANTHER" id="PTHR11679">
    <property type="entry name" value="VESICLE PROTEIN SORTING-ASSOCIATED"/>
    <property type="match status" value="1"/>
</dbReference>
<comment type="caution">
    <text evidence="2">The sequence shown here is derived from an EMBL/GenBank/DDBJ whole genome shotgun (WGS) entry which is preliminary data.</text>
</comment>
<dbReference type="InterPro" id="IPR001619">
    <property type="entry name" value="Sec1-like"/>
</dbReference>
<comment type="similarity">
    <text evidence="1">Belongs to the STXBP/unc-18/SEC1 family.</text>
</comment>
<dbReference type="Gene3D" id="3.90.830.10">
    <property type="entry name" value="Syntaxin Binding Protein 1, Chain A, domain 2"/>
    <property type="match status" value="1"/>
</dbReference>
<dbReference type="InterPro" id="IPR027482">
    <property type="entry name" value="Sec1-like_dom2"/>
</dbReference>
<dbReference type="Gene3D" id="3.40.50.2060">
    <property type="match status" value="1"/>
</dbReference>
<dbReference type="InterPro" id="IPR036045">
    <property type="entry name" value="Sec1-like_sf"/>
</dbReference>
<gene>
    <name evidence="2" type="ORF">A7C99_0947</name>
</gene>
<dbReference type="GO" id="GO:0016192">
    <property type="term" value="P:vesicle-mediated transport"/>
    <property type="evidence" value="ECO:0007669"/>
    <property type="project" value="InterPro"/>
</dbReference>
<dbReference type="Gene3D" id="1.25.40.850">
    <property type="match status" value="1"/>
</dbReference>
<dbReference type="EMBL" id="LHPM01000009">
    <property type="protein sequence ID" value="OAL67816.1"/>
    <property type="molecule type" value="Genomic_DNA"/>
</dbReference>
<evidence type="ECO:0000256" key="1">
    <source>
        <dbReference type="ARBA" id="ARBA00009884"/>
    </source>
</evidence>
<sequence>MAPHPGTEAEYLREKARRDLLSLLEGVRGKKNLVVSKDLAGPVGLFVKFSVLQEYGVDRVFLLENRNVDSSQRNVIFLIHAEKPNHVQSAADQIKRLQKNESNIEHEFSVFWVPRRTLVSNQILEEEGVIGDVSVAEFPLSFNEILRLQFNKDHNPQPIYLSAKALMQIQLRHGYFPRIVGKGDKARKVVDQLLRMRRELDAEGSLGGSGGKLMASNTIENLIIIDRDVDFATVLMTQLTYEGLVDELFGINHNHTEVDTSIIGYAAPQASSNSSNTSKQSLKRKVQVDSSDQLFSQLRDANFAIVGGILNKVARRLESDYDSRHGAKSTSELREFVNKLPAYQAEHSSLKIHTNLAEEIMRRTRSDIFRQTLGVQQNIAAGADSTSQYDTIEELIARDAPITTILRLLCLDSCINGGLRPRDLDNFKKQVLQGYGYQHLLTLSNLEKMELLQPKVPSTGILLQGGSISAAGAKTNYNSLRKSLRLIVDEVDEQSPNDISYVYSGYAPLSVRLVQCVLQKAYVQALVKGNHSPQAAAAAAGAASTTPGWLGFEDVVKNARGSSFNIVPKGDEKAARARQTLTGSGGAKTVFVFFLGGITFTEIAALRFIAQHEAGRRNIIICTTAILNGDRMVRAGMEQGNLQNVCDN</sequence>
<evidence type="ECO:0000313" key="2">
    <source>
        <dbReference type="EMBL" id="OAL67816.1"/>
    </source>
</evidence>
<evidence type="ECO:0000313" key="3">
    <source>
        <dbReference type="Proteomes" id="UP000243015"/>
    </source>
</evidence>
<organism evidence="2 3">
    <name type="scientific">Trichophyton rubrum</name>
    <name type="common">Athlete's foot fungus</name>
    <name type="synonym">Epidermophyton rubrum</name>
    <dbReference type="NCBI Taxonomy" id="5551"/>
    <lineage>
        <taxon>Eukaryota</taxon>
        <taxon>Fungi</taxon>
        <taxon>Dikarya</taxon>
        <taxon>Ascomycota</taxon>
        <taxon>Pezizomycotina</taxon>
        <taxon>Eurotiomycetes</taxon>
        <taxon>Eurotiomycetidae</taxon>
        <taxon>Onygenales</taxon>
        <taxon>Arthrodermataceae</taxon>
        <taxon>Trichophyton</taxon>
    </lineage>
</organism>
<dbReference type="Pfam" id="PF00995">
    <property type="entry name" value="Sec1"/>
    <property type="match status" value="1"/>
</dbReference>
<dbReference type="Proteomes" id="UP000243015">
    <property type="component" value="Unassembled WGS sequence"/>
</dbReference>
<dbReference type="Gene3D" id="3.40.50.1910">
    <property type="match status" value="1"/>
</dbReference>
<name>A0A178F794_TRIRU</name>